<keyword evidence="6 10" id="KW-1133">Transmembrane helix</keyword>
<dbReference type="InterPro" id="IPR023214">
    <property type="entry name" value="HAD_sf"/>
</dbReference>
<feature type="transmembrane region" description="Helical" evidence="10">
    <location>
        <begin position="859"/>
        <end position="877"/>
    </location>
</feature>
<keyword evidence="7 10" id="KW-0472">Membrane</keyword>
<keyword evidence="5" id="KW-1278">Translocase</keyword>
<proteinExistence type="predicted"/>
<evidence type="ECO:0000256" key="10">
    <source>
        <dbReference type="SAM" id="Phobius"/>
    </source>
</evidence>
<dbReference type="Gene3D" id="3.40.50.1000">
    <property type="entry name" value="HAD superfamily/HAD-like"/>
    <property type="match status" value="1"/>
</dbReference>
<feature type="transmembrane region" description="Helical" evidence="10">
    <location>
        <begin position="822"/>
        <end position="839"/>
    </location>
</feature>
<gene>
    <name evidence="12" type="ORF">GCM10007368_32820</name>
</gene>
<dbReference type="PRINTS" id="PR00120">
    <property type="entry name" value="HATPASE"/>
</dbReference>
<evidence type="ECO:0000256" key="9">
    <source>
        <dbReference type="SAM" id="MobiDB-lite"/>
    </source>
</evidence>
<keyword evidence="4" id="KW-0067">ATP-binding</keyword>
<evidence type="ECO:0000256" key="6">
    <source>
        <dbReference type="ARBA" id="ARBA00022989"/>
    </source>
</evidence>
<dbReference type="Gene3D" id="2.70.150.10">
    <property type="entry name" value="Calcium-transporting ATPase, cytoplasmic transduction domain A"/>
    <property type="match status" value="1"/>
</dbReference>
<dbReference type="InterPro" id="IPR023298">
    <property type="entry name" value="ATPase_P-typ_TM_dom_sf"/>
</dbReference>
<dbReference type="SFLD" id="SFLDS00003">
    <property type="entry name" value="Haloacid_Dehalogenase"/>
    <property type="match status" value="1"/>
</dbReference>
<evidence type="ECO:0000259" key="11">
    <source>
        <dbReference type="SMART" id="SM00831"/>
    </source>
</evidence>
<dbReference type="SUPFAM" id="SSF56784">
    <property type="entry name" value="HAD-like"/>
    <property type="match status" value="1"/>
</dbReference>
<feature type="transmembrane region" description="Helical" evidence="10">
    <location>
        <begin position="288"/>
        <end position="311"/>
    </location>
</feature>
<sequence>MSVGGRADTATAVPSAPWSQPPDDVLRALGTTGGGLTSADAAERLGRVGPNRLPPPERDPLWKRIAVHFDDILIYILLVSAVLKAILGDWVDFTVILAVAVINAAIGFVQEGRAESALDGIRQMLSVHAEARRDGAWARVDADDVVPGDVVRVRSGDKVPADVRLLQATNLRVEESALTGESVAATKRVEAVGADAGVGDRTSMLFSGTLVAAGQGTGVVTATGEATEIGRIQTMISEVSSLETPLTRQLDKFGKALAVLILAMAVVMVLVGRLVHDFSVPELVSASIGFAVAAVPEGLPALVTITLALGVQQMARRRAITRKLPAVETLGSVTTICSDKTGTLTKNEMTARTVVTAGRTFAVAGVGYAPEGEVTAEGRHADLADDPDLAAVATAMMLCNDARIVRAGAAGDGGGDAGGDGGWRLVGEPTEGAVRSLGMKAGVATQGWTRVAVVPFESENKFMATLDRGPDGTLDVHLKGAPDRVLDRCATQTSPSGTSEPLDRALWERRIDELGGQGLRVLAAARRRADDGTTTLDADDVAGGLELCGLVGIVDPPRPEAVAAIAQCRDAGIRVKMITGDHAGTAVAIGREMGIVDGQPGSPDAPAVLTGPELEAMSTEQLRAVVRDVDVYARTSPEHKIRIVSALQAHGEVVSMTGDGVNDAPALTQADVGVAMGIKGTEATKEAAEVVLADDNFATIERAVEEGRRIYDNIRKSVLFLLPTNGAQSLVILVAVLFGLTLPLAPVQVLWINMITAVTLSLGLAYERAEPDVMSRPPRDPAASILDAVFLRRIVVVSLLIGGATMFAFYAERAQGAPLAEAQTTAVTMLALGQLAYLFNCRFLNRSSLTLDVLRGNRVVWISAASLVALQCVFVYAPFMHDWFDSAPIGLDEWAKTLGLAVVVFLLVEVAKAAGARRLRPRRAAARGAKVHP</sequence>
<keyword evidence="13" id="KW-1185">Reference proteome</keyword>
<evidence type="ECO:0000256" key="4">
    <source>
        <dbReference type="ARBA" id="ARBA00022840"/>
    </source>
</evidence>
<dbReference type="SFLD" id="SFLDF00027">
    <property type="entry name" value="p-type_atpase"/>
    <property type="match status" value="1"/>
</dbReference>
<dbReference type="InterPro" id="IPR044492">
    <property type="entry name" value="P_typ_ATPase_HD_dom"/>
</dbReference>
<evidence type="ECO:0000313" key="13">
    <source>
        <dbReference type="Proteomes" id="UP000632535"/>
    </source>
</evidence>
<dbReference type="Pfam" id="PF00689">
    <property type="entry name" value="Cation_ATPase_C"/>
    <property type="match status" value="1"/>
</dbReference>
<feature type="domain" description="Cation-transporting P-type ATPase N-terminal" evidence="11">
    <location>
        <begin position="16"/>
        <end position="89"/>
    </location>
</feature>
<organism evidence="12 13">
    <name type="scientific">Isoptericola cucumis</name>
    <dbReference type="NCBI Taxonomy" id="1776856"/>
    <lineage>
        <taxon>Bacteria</taxon>
        <taxon>Bacillati</taxon>
        <taxon>Actinomycetota</taxon>
        <taxon>Actinomycetes</taxon>
        <taxon>Micrococcales</taxon>
        <taxon>Promicromonosporaceae</taxon>
        <taxon>Isoptericola</taxon>
    </lineage>
</organism>
<dbReference type="PRINTS" id="PR00119">
    <property type="entry name" value="CATATPASE"/>
</dbReference>
<evidence type="ECO:0000256" key="5">
    <source>
        <dbReference type="ARBA" id="ARBA00022967"/>
    </source>
</evidence>
<feature type="region of interest" description="Disordered" evidence="9">
    <location>
        <begin position="1"/>
        <end position="23"/>
    </location>
</feature>
<evidence type="ECO:0000256" key="8">
    <source>
        <dbReference type="ARBA" id="ARBA00049360"/>
    </source>
</evidence>
<dbReference type="InterPro" id="IPR018303">
    <property type="entry name" value="ATPase_P-typ_P_site"/>
</dbReference>
<dbReference type="SUPFAM" id="SSF81653">
    <property type="entry name" value="Calcium ATPase, transduction domain A"/>
    <property type="match status" value="1"/>
</dbReference>
<comment type="caution">
    <text evidence="12">The sequence shown here is derived from an EMBL/GenBank/DDBJ whole genome shotgun (WGS) entry which is preliminary data.</text>
</comment>
<feature type="transmembrane region" description="Helical" evidence="10">
    <location>
        <begin position="718"/>
        <end position="742"/>
    </location>
</feature>
<evidence type="ECO:0000256" key="3">
    <source>
        <dbReference type="ARBA" id="ARBA00022741"/>
    </source>
</evidence>
<dbReference type="PANTHER" id="PTHR42861">
    <property type="entry name" value="CALCIUM-TRANSPORTING ATPASE"/>
    <property type="match status" value="1"/>
</dbReference>
<reference evidence="13" key="1">
    <citation type="journal article" date="2019" name="Int. J. Syst. Evol. Microbiol.">
        <title>The Global Catalogue of Microorganisms (GCM) 10K type strain sequencing project: providing services to taxonomists for standard genome sequencing and annotation.</title>
        <authorList>
            <consortium name="The Broad Institute Genomics Platform"/>
            <consortium name="The Broad Institute Genome Sequencing Center for Infectious Disease"/>
            <person name="Wu L."/>
            <person name="Ma J."/>
        </authorList>
    </citation>
    <scope>NUCLEOTIDE SEQUENCE [LARGE SCALE GENOMIC DNA]</scope>
    <source>
        <strain evidence="13">CCM 8653</strain>
    </source>
</reference>
<dbReference type="NCBIfam" id="TIGR01494">
    <property type="entry name" value="ATPase_P-type"/>
    <property type="match status" value="2"/>
</dbReference>
<dbReference type="SFLD" id="SFLDG00002">
    <property type="entry name" value="C1.7:_P-type_atpase_like"/>
    <property type="match status" value="1"/>
</dbReference>
<dbReference type="InterPro" id="IPR008250">
    <property type="entry name" value="ATPase_P-typ_transduc_dom_A_sf"/>
</dbReference>
<dbReference type="InterPro" id="IPR006068">
    <property type="entry name" value="ATPase_P-typ_cation-transptr_C"/>
</dbReference>
<keyword evidence="2 10" id="KW-0812">Transmembrane</keyword>
<name>A0ABQ2BC12_9MICO</name>
<comment type="subcellular location">
    <subcellularLocation>
        <location evidence="1">Cell membrane</location>
        <topology evidence="1">Multi-pass membrane protein</topology>
    </subcellularLocation>
</comment>
<evidence type="ECO:0000256" key="2">
    <source>
        <dbReference type="ARBA" id="ARBA00022692"/>
    </source>
</evidence>
<protein>
    <submittedName>
        <fullName evidence="12">Carbonate dehydratase</fullName>
    </submittedName>
</protein>
<dbReference type="Pfam" id="PF00690">
    <property type="entry name" value="Cation_ATPase_N"/>
    <property type="match status" value="1"/>
</dbReference>
<dbReference type="SMART" id="SM00831">
    <property type="entry name" value="Cation_ATPase_N"/>
    <property type="match status" value="1"/>
</dbReference>
<dbReference type="InterPro" id="IPR001757">
    <property type="entry name" value="P_typ_ATPase"/>
</dbReference>
<dbReference type="InterPro" id="IPR004014">
    <property type="entry name" value="ATPase_P-typ_cation-transptr_N"/>
</dbReference>
<feature type="transmembrane region" description="Helical" evidence="10">
    <location>
        <begin position="790"/>
        <end position="810"/>
    </location>
</feature>
<dbReference type="InterPro" id="IPR036412">
    <property type="entry name" value="HAD-like_sf"/>
</dbReference>
<dbReference type="Gene3D" id="1.20.1110.10">
    <property type="entry name" value="Calcium-transporting ATPase, transmembrane domain"/>
    <property type="match status" value="1"/>
</dbReference>
<accession>A0ABQ2BC12</accession>
<comment type="catalytic activity">
    <reaction evidence="8">
        <text>ATP + H2O = ADP + phosphate + H(+)</text>
        <dbReference type="Rhea" id="RHEA:13065"/>
        <dbReference type="ChEBI" id="CHEBI:15377"/>
        <dbReference type="ChEBI" id="CHEBI:15378"/>
        <dbReference type="ChEBI" id="CHEBI:30616"/>
        <dbReference type="ChEBI" id="CHEBI:43474"/>
        <dbReference type="ChEBI" id="CHEBI:456216"/>
    </reaction>
</comment>
<dbReference type="Gene3D" id="3.40.1110.10">
    <property type="entry name" value="Calcium-transporting ATPase, cytoplasmic domain N"/>
    <property type="match status" value="1"/>
</dbReference>
<dbReference type="InterPro" id="IPR059000">
    <property type="entry name" value="ATPase_P-type_domA"/>
</dbReference>
<evidence type="ECO:0000256" key="1">
    <source>
        <dbReference type="ARBA" id="ARBA00004651"/>
    </source>
</evidence>
<dbReference type="EMBL" id="BMDG01000012">
    <property type="protein sequence ID" value="GGI10757.1"/>
    <property type="molecule type" value="Genomic_DNA"/>
</dbReference>
<dbReference type="Proteomes" id="UP000632535">
    <property type="component" value="Unassembled WGS sequence"/>
</dbReference>
<dbReference type="Pfam" id="PF13246">
    <property type="entry name" value="Cation_ATPase"/>
    <property type="match status" value="1"/>
</dbReference>
<dbReference type="Pfam" id="PF00122">
    <property type="entry name" value="E1-E2_ATPase"/>
    <property type="match status" value="1"/>
</dbReference>
<dbReference type="SUPFAM" id="SSF81660">
    <property type="entry name" value="Metal cation-transporting ATPase, ATP-binding domain N"/>
    <property type="match status" value="1"/>
</dbReference>
<dbReference type="InterPro" id="IPR023299">
    <property type="entry name" value="ATPase_P-typ_cyto_dom_N"/>
</dbReference>
<feature type="transmembrane region" description="Helical" evidence="10">
    <location>
        <begin position="748"/>
        <end position="769"/>
    </location>
</feature>
<feature type="transmembrane region" description="Helical" evidence="10">
    <location>
        <begin position="256"/>
        <end position="276"/>
    </location>
</feature>
<evidence type="ECO:0000256" key="7">
    <source>
        <dbReference type="ARBA" id="ARBA00023136"/>
    </source>
</evidence>
<feature type="transmembrane region" description="Helical" evidence="10">
    <location>
        <begin position="897"/>
        <end position="915"/>
    </location>
</feature>
<dbReference type="SUPFAM" id="SSF81665">
    <property type="entry name" value="Calcium ATPase, transmembrane domain M"/>
    <property type="match status" value="1"/>
</dbReference>
<keyword evidence="3" id="KW-0547">Nucleotide-binding</keyword>
<evidence type="ECO:0000313" key="12">
    <source>
        <dbReference type="EMBL" id="GGI10757.1"/>
    </source>
</evidence>
<dbReference type="PROSITE" id="PS00154">
    <property type="entry name" value="ATPASE_E1_E2"/>
    <property type="match status" value="1"/>
</dbReference>